<proteinExistence type="predicted"/>
<name>A0ABQ3MX16_9PSEU</name>
<evidence type="ECO:0000313" key="3">
    <source>
        <dbReference type="Proteomes" id="UP000605568"/>
    </source>
</evidence>
<reference evidence="3" key="1">
    <citation type="journal article" date="2019" name="Int. J. Syst. Evol. Microbiol.">
        <title>The Global Catalogue of Microorganisms (GCM) 10K type strain sequencing project: providing services to taxonomists for standard genome sequencing and annotation.</title>
        <authorList>
            <consortium name="The Broad Institute Genomics Platform"/>
            <consortium name="The Broad Institute Genome Sequencing Center for Infectious Disease"/>
            <person name="Wu L."/>
            <person name="Ma J."/>
        </authorList>
    </citation>
    <scope>NUCLEOTIDE SEQUENCE [LARGE SCALE GENOMIC DNA]</scope>
    <source>
        <strain evidence="3">CGMCC 4.7367</strain>
    </source>
</reference>
<sequence length="125" mass="13874">MDYGNFGTYNPDLCACGCKTPVEDNGLTPRYATATCRERWAAVRMLRPEDHVEPELLDEHPQPPPPAAEPIAVEEVAQVQQEFAERVIAEPDAGPVRPAVPPGMPVPPRSTSLREAFRQGTRRVW</sequence>
<feature type="region of interest" description="Disordered" evidence="1">
    <location>
        <begin position="90"/>
        <end position="125"/>
    </location>
</feature>
<dbReference type="RefSeq" id="WP_191304348.1">
    <property type="nucleotide sequence ID" value="NZ_BNAR01000018.1"/>
</dbReference>
<protein>
    <submittedName>
        <fullName evidence="2">Uncharacterized protein</fullName>
    </submittedName>
</protein>
<accession>A0ABQ3MX16</accession>
<gene>
    <name evidence="2" type="ORF">GCM10017774_77080</name>
</gene>
<comment type="caution">
    <text evidence="2">The sequence shown here is derived from an EMBL/GenBank/DDBJ whole genome shotgun (WGS) entry which is preliminary data.</text>
</comment>
<organism evidence="2 3">
    <name type="scientific">Lentzea cavernae</name>
    <dbReference type="NCBI Taxonomy" id="2020703"/>
    <lineage>
        <taxon>Bacteria</taxon>
        <taxon>Bacillati</taxon>
        <taxon>Actinomycetota</taxon>
        <taxon>Actinomycetes</taxon>
        <taxon>Pseudonocardiales</taxon>
        <taxon>Pseudonocardiaceae</taxon>
        <taxon>Lentzea</taxon>
    </lineage>
</organism>
<dbReference type="Proteomes" id="UP000605568">
    <property type="component" value="Unassembled WGS sequence"/>
</dbReference>
<feature type="compositionally biased region" description="Pro residues" evidence="1">
    <location>
        <begin position="98"/>
        <end position="108"/>
    </location>
</feature>
<evidence type="ECO:0000313" key="2">
    <source>
        <dbReference type="EMBL" id="GHH57498.1"/>
    </source>
</evidence>
<dbReference type="EMBL" id="BNAR01000018">
    <property type="protein sequence ID" value="GHH57498.1"/>
    <property type="molecule type" value="Genomic_DNA"/>
</dbReference>
<evidence type="ECO:0000256" key="1">
    <source>
        <dbReference type="SAM" id="MobiDB-lite"/>
    </source>
</evidence>
<keyword evidence="3" id="KW-1185">Reference proteome</keyword>